<feature type="coiled-coil region" evidence="1">
    <location>
        <begin position="343"/>
        <end position="408"/>
    </location>
</feature>
<reference evidence="3" key="2">
    <citation type="submission" date="2020-09" db="EMBL/GenBank/DDBJ databases">
        <authorList>
            <person name="Sun Q."/>
            <person name="Zhou Y."/>
        </authorList>
    </citation>
    <scope>NUCLEOTIDE SEQUENCE</scope>
    <source>
        <strain evidence="3">CGMCC 1.15758</strain>
    </source>
</reference>
<dbReference type="AlphaFoldDB" id="A0A8J2Z744"/>
<gene>
    <name evidence="3" type="ORF">GCM10010995_27070</name>
</gene>
<evidence type="ECO:0000256" key="1">
    <source>
        <dbReference type="SAM" id="Coils"/>
    </source>
</evidence>
<evidence type="ECO:0000256" key="2">
    <source>
        <dbReference type="SAM" id="MobiDB-lite"/>
    </source>
</evidence>
<evidence type="ECO:0008006" key="5">
    <source>
        <dbReference type="Google" id="ProtNLM"/>
    </source>
</evidence>
<dbReference type="SUPFAM" id="SSF52540">
    <property type="entry name" value="P-loop containing nucleoside triphosphate hydrolases"/>
    <property type="match status" value="1"/>
</dbReference>
<sequence>MKLLRLLSAIFLIFCAGLSIGGEVHKLLNEHLDKNKGLINYSKNKDVVLLIGNTGSGKSSLVAYLTGMKLSYDGEDISLEDSGGKDIKIGGGLNSVTMLPVAFDLLYKSKAAIIYDLPGLRDSRGASYELLNAAFIKDIAENARSVSFVFVESYGTIVDGARGELFKNLIKQARKTFGVGVNKESSMFIITKVPNVLKKERIDMINEVIGKSADEMNDGKRFLTRHRGIDLSDKDELLEAIYNLKGTRYDSTNAYIDINSLCSKEAKDQLDSTLREENKKALAVFEIEIPKFKESEKVEAFIQKIQKDPSLVEQYDNILDSSLTLSLMKSYSFKVKSKIYAWKSSAREEYDRLIRNLKTRKNELIQIENSKKQVEEVKKQANEDKIKVNKLEDALESAKRNNNDTDRMLMMAMMMQQHPFQSTSFSPPFGGYHQPSLGYHNYQPQYSMMTQARANPYQPDYQDLNGRWHAGSNHDGYKRGQFISSNKARR</sequence>
<dbReference type="EMBL" id="BMJS01000064">
    <property type="protein sequence ID" value="GGG08113.1"/>
    <property type="molecule type" value="Genomic_DNA"/>
</dbReference>
<evidence type="ECO:0000313" key="4">
    <source>
        <dbReference type="Proteomes" id="UP000636949"/>
    </source>
</evidence>
<dbReference type="RefSeq" id="WP_150468961.1">
    <property type="nucleotide sequence ID" value="NZ_BMJS01000064.1"/>
</dbReference>
<dbReference type="Proteomes" id="UP000636949">
    <property type="component" value="Unassembled WGS sequence"/>
</dbReference>
<dbReference type="InterPro" id="IPR027417">
    <property type="entry name" value="P-loop_NTPase"/>
</dbReference>
<organism evidence="3 4">
    <name type="scientific">Cysteiniphilum litorale</name>
    <dbReference type="NCBI Taxonomy" id="2056700"/>
    <lineage>
        <taxon>Bacteria</taxon>
        <taxon>Pseudomonadati</taxon>
        <taxon>Pseudomonadota</taxon>
        <taxon>Gammaproteobacteria</taxon>
        <taxon>Thiotrichales</taxon>
        <taxon>Fastidiosibacteraceae</taxon>
        <taxon>Cysteiniphilum</taxon>
    </lineage>
</organism>
<feature type="region of interest" description="Disordered" evidence="2">
    <location>
        <begin position="466"/>
        <end position="490"/>
    </location>
</feature>
<reference evidence="3" key="1">
    <citation type="journal article" date="2014" name="Int. J. Syst. Evol. Microbiol.">
        <title>Complete genome sequence of Corynebacterium casei LMG S-19264T (=DSM 44701T), isolated from a smear-ripened cheese.</title>
        <authorList>
            <consortium name="US DOE Joint Genome Institute (JGI-PGF)"/>
            <person name="Walter F."/>
            <person name="Albersmeier A."/>
            <person name="Kalinowski J."/>
            <person name="Ruckert C."/>
        </authorList>
    </citation>
    <scope>NUCLEOTIDE SEQUENCE</scope>
    <source>
        <strain evidence="3">CGMCC 1.15758</strain>
    </source>
</reference>
<comment type="caution">
    <text evidence="3">The sequence shown here is derived from an EMBL/GenBank/DDBJ whole genome shotgun (WGS) entry which is preliminary data.</text>
</comment>
<protein>
    <recommendedName>
        <fullName evidence="5">G domain-containing protein</fullName>
    </recommendedName>
</protein>
<keyword evidence="1" id="KW-0175">Coiled coil</keyword>
<evidence type="ECO:0000313" key="3">
    <source>
        <dbReference type="EMBL" id="GGG08113.1"/>
    </source>
</evidence>
<proteinExistence type="predicted"/>
<keyword evidence="4" id="KW-1185">Reference proteome</keyword>
<name>A0A8J2Z744_9GAMM</name>
<accession>A0A8J2Z744</accession>
<dbReference type="Gene3D" id="3.40.50.300">
    <property type="entry name" value="P-loop containing nucleotide triphosphate hydrolases"/>
    <property type="match status" value="1"/>
</dbReference>